<feature type="non-terminal residue" evidence="1">
    <location>
        <position position="1"/>
    </location>
</feature>
<reference evidence="1 2" key="1">
    <citation type="submission" date="2020-04" db="EMBL/GenBank/DDBJ databases">
        <title>Whole-genome sequencing of Vibrio spp. from China reveals different genetic environments of blaCTX-M-14 among diverse lineages.</title>
        <authorList>
            <person name="Zheng Z."/>
            <person name="Ye L."/>
            <person name="Chen S."/>
        </authorList>
    </citation>
    <scope>NUCLEOTIDE SEQUENCE [LARGE SCALE GENOMIC DNA]</scope>
    <source>
        <strain evidence="1 2">Vb0574</strain>
    </source>
</reference>
<dbReference type="AlphaFoldDB" id="A0A7Y0S7M9"/>
<name>A0A7Y0S7M9_VIBPH</name>
<evidence type="ECO:0000313" key="2">
    <source>
        <dbReference type="Proteomes" id="UP000555836"/>
    </source>
</evidence>
<comment type="caution">
    <text evidence="1">The sequence shown here is derived from an EMBL/GenBank/DDBJ whole genome shotgun (WGS) entry which is preliminary data.</text>
</comment>
<feature type="non-terminal residue" evidence="1">
    <location>
        <position position="133"/>
    </location>
</feature>
<evidence type="ECO:0008006" key="3">
    <source>
        <dbReference type="Google" id="ProtNLM"/>
    </source>
</evidence>
<protein>
    <recommendedName>
        <fullName evidence="3">Bacterial Ig-like domain-containing protein</fullName>
    </recommendedName>
</protein>
<dbReference type="Proteomes" id="UP000555836">
    <property type="component" value="Unassembled WGS sequence"/>
</dbReference>
<accession>A0A7Y0S7M9</accession>
<proteinExistence type="predicted"/>
<dbReference type="EMBL" id="JABCLD010001831">
    <property type="protein sequence ID" value="NMU27717.1"/>
    <property type="molecule type" value="Genomic_DNA"/>
</dbReference>
<evidence type="ECO:0000313" key="1">
    <source>
        <dbReference type="EMBL" id="NMU27717.1"/>
    </source>
</evidence>
<sequence length="133" mass="14426">SSNTRKVILDRDGPTLGLSGFNANDYYLGNYVFDLTALDLNANGDVSINGVNRESLEYWTFSDLEPLPGSPGTKINEDLKVSLGDLGTGTHKVRLKGSDVRGNTTLTSDEQDFTVKVYNSIPQVTLAMSYTDG</sequence>
<organism evidence="1 2">
    <name type="scientific">Vibrio parahaemolyticus</name>
    <dbReference type="NCBI Taxonomy" id="670"/>
    <lineage>
        <taxon>Bacteria</taxon>
        <taxon>Pseudomonadati</taxon>
        <taxon>Pseudomonadota</taxon>
        <taxon>Gammaproteobacteria</taxon>
        <taxon>Vibrionales</taxon>
        <taxon>Vibrionaceae</taxon>
        <taxon>Vibrio</taxon>
    </lineage>
</organism>
<gene>
    <name evidence="1" type="ORF">HKB21_19080</name>
</gene>